<evidence type="ECO:0000313" key="3">
    <source>
        <dbReference type="Proteomes" id="UP000283734"/>
    </source>
</evidence>
<keyword evidence="1" id="KW-0175">Coiled coil</keyword>
<evidence type="ECO:0000313" key="2">
    <source>
        <dbReference type="EMBL" id="RJG15641.1"/>
    </source>
</evidence>
<proteinExistence type="predicted"/>
<accession>A0A418XSQ6</accession>
<name>A0A418XSQ6_9GAMM</name>
<dbReference type="AlphaFoldDB" id="A0A418XSQ6"/>
<organism evidence="2 3">
    <name type="scientific">Alcanivorax profundi</name>
    <dbReference type="NCBI Taxonomy" id="2338368"/>
    <lineage>
        <taxon>Bacteria</taxon>
        <taxon>Pseudomonadati</taxon>
        <taxon>Pseudomonadota</taxon>
        <taxon>Gammaproteobacteria</taxon>
        <taxon>Oceanospirillales</taxon>
        <taxon>Alcanivoracaceae</taxon>
        <taxon>Alcanivorax</taxon>
    </lineage>
</organism>
<dbReference type="PANTHER" id="PTHR47510">
    <property type="entry name" value="REVERSE TRANSCRIPTASE DOMAIN-CONTAINING PROTEIN"/>
    <property type="match status" value="1"/>
</dbReference>
<protein>
    <recommendedName>
        <fullName evidence="4">Reverse transcriptase domain-containing protein</fullName>
    </recommendedName>
</protein>
<evidence type="ECO:0000256" key="1">
    <source>
        <dbReference type="SAM" id="Coils"/>
    </source>
</evidence>
<dbReference type="Proteomes" id="UP000283734">
    <property type="component" value="Unassembled WGS sequence"/>
</dbReference>
<gene>
    <name evidence="2" type="ORF">D4A39_16580</name>
</gene>
<dbReference type="EMBL" id="QYYA01000013">
    <property type="protein sequence ID" value="RJG15641.1"/>
    <property type="molecule type" value="Genomic_DNA"/>
</dbReference>
<keyword evidence="3" id="KW-1185">Reference proteome</keyword>
<comment type="caution">
    <text evidence="2">The sequence shown here is derived from an EMBL/GenBank/DDBJ whole genome shotgun (WGS) entry which is preliminary data.</text>
</comment>
<feature type="coiled-coil region" evidence="1">
    <location>
        <begin position="72"/>
        <end position="114"/>
    </location>
</feature>
<reference evidence="2 3" key="1">
    <citation type="submission" date="2018-09" db="EMBL/GenBank/DDBJ databases">
        <title>Alcanivorax profundi sp. nov., isolated from 1000 m-depth seawater of the Mariana Trench.</title>
        <authorList>
            <person name="Liu J."/>
        </authorList>
    </citation>
    <scope>NUCLEOTIDE SEQUENCE [LARGE SCALE GENOMIC DNA]</scope>
    <source>
        <strain evidence="2 3">MTEO17</strain>
    </source>
</reference>
<feature type="non-terminal residue" evidence="2">
    <location>
        <position position="301"/>
    </location>
</feature>
<dbReference type="PANTHER" id="PTHR47510:SF3">
    <property type="entry name" value="ENDO_EXONUCLEASE_PHOSPHATASE DOMAIN-CONTAINING PROTEIN"/>
    <property type="match status" value="1"/>
</dbReference>
<sequence length="301" mass="35959">MVFREELRQALGGQEVLPDNWNTTAKVIRETGRKVLGVSSGRKKDDKETWWWNEKVQESIQRKRLARKKWDRERTEESRQEYREMQREAKIEVAKAKQKAYEDMYARLDSAEGERDVYRLARQRDRDGKDVQQVRVIKDREGNVLTGDKRVMERWKEYYDEEVNKENDRESRVVEANKVEKEVERISKGEVRRALKRMKRGKAVGPDDIPVEVWKCLGEMAVEFLTRLFNKVLESERMPEEWRRSVLVPIFKNKGDVQNCGNYRGIKLMSHTMKLWERVVEARLRGEVSICEQQYGFMPRK</sequence>
<evidence type="ECO:0008006" key="4">
    <source>
        <dbReference type="Google" id="ProtNLM"/>
    </source>
</evidence>